<feature type="chain" id="PRO_5045675290" evidence="4">
    <location>
        <begin position="24"/>
        <end position="171"/>
    </location>
</feature>
<reference evidence="5 6" key="1">
    <citation type="submission" date="2020-07" db="EMBL/GenBank/DDBJ databases">
        <title>Description of Kordia aestuariivivens sp. nov., isolated from a tidal flat.</title>
        <authorList>
            <person name="Park S."/>
            <person name="Yoon J.-H."/>
        </authorList>
    </citation>
    <scope>NUCLEOTIDE SEQUENCE [LARGE SCALE GENOMIC DNA]</scope>
    <source>
        <strain evidence="5 6">YSTF-M3</strain>
    </source>
</reference>
<evidence type="ECO:0000256" key="4">
    <source>
        <dbReference type="SAM" id="SignalP"/>
    </source>
</evidence>
<accession>A0ABR7Q3I4</accession>
<dbReference type="EMBL" id="JACGWS010000001">
    <property type="protein sequence ID" value="MBC8753115.1"/>
    <property type="molecule type" value="Genomic_DNA"/>
</dbReference>
<dbReference type="InterPro" id="IPR005632">
    <property type="entry name" value="Chaperone_Skp"/>
</dbReference>
<evidence type="ECO:0000313" key="5">
    <source>
        <dbReference type="EMBL" id="MBC8753115.1"/>
    </source>
</evidence>
<sequence>MKQMKKLIAIAVLFFGVVSFTNAQTKVAHINTQELISAMPQMKTAKAEFDKLQQSLGADIQASVTEYRNKLTQYTNEAPTKTAAENDARKKELAELEARIQEAQAAAQKTAEQKYIDLTKPIQEKALAAIQKVARAQGFAYVLDETPGSGLLLADGTNLMDLVKKELGIVK</sequence>
<dbReference type="PANTHER" id="PTHR35089">
    <property type="entry name" value="CHAPERONE PROTEIN SKP"/>
    <property type="match status" value="1"/>
</dbReference>
<keyword evidence="6" id="KW-1185">Reference proteome</keyword>
<comment type="similarity">
    <text evidence="1">Belongs to the Skp family.</text>
</comment>
<evidence type="ECO:0000256" key="3">
    <source>
        <dbReference type="SAM" id="Coils"/>
    </source>
</evidence>
<dbReference type="PANTHER" id="PTHR35089:SF1">
    <property type="entry name" value="CHAPERONE PROTEIN SKP"/>
    <property type="match status" value="1"/>
</dbReference>
<keyword evidence="3" id="KW-0175">Coiled coil</keyword>
<proteinExistence type="inferred from homology"/>
<evidence type="ECO:0000256" key="1">
    <source>
        <dbReference type="ARBA" id="ARBA00009091"/>
    </source>
</evidence>
<name>A0ABR7Q3I4_9FLAO</name>
<dbReference type="SMART" id="SM00935">
    <property type="entry name" value="OmpH"/>
    <property type="match status" value="1"/>
</dbReference>
<dbReference type="SUPFAM" id="SSF111384">
    <property type="entry name" value="OmpH-like"/>
    <property type="match status" value="1"/>
</dbReference>
<dbReference type="Proteomes" id="UP000619238">
    <property type="component" value="Unassembled WGS sequence"/>
</dbReference>
<dbReference type="Pfam" id="PF03938">
    <property type="entry name" value="OmpH"/>
    <property type="match status" value="1"/>
</dbReference>
<keyword evidence="2 4" id="KW-0732">Signal</keyword>
<organism evidence="5 6">
    <name type="scientific">Kordia aestuariivivens</name>
    <dbReference type="NCBI Taxonomy" id="2759037"/>
    <lineage>
        <taxon>Bacteria</taxon>
        <taxon>Pseudomonadati</taxon>
        <taxon>Bacteroidota</taxon>
        <taxon>Flavobacteriia</taxon>
        <taxon>Flavobacteriales</taxon>
        <taxon>Flavobacteriaceae</taxon>
        <taxon>Kordia</taxon>
    </lineage>
</organism>
<protein>
    <submittedName>
        <fullName evidence="5">OmpH family outer membrane protein</fullName>
    </submittedName>
</protein>
<comment type="caution">
    <text evidence="5">The sequence shown here is derived from an EMBL/GenBank/DDBJ whole genome shotgun (WGS) entry which is preliminary data.</text>
</comment>
<feature type="coiled-coil region" evidence="3">
    <location>
        <begin position="86"/>
        <end position="113"/>
    </location>
</feature>
<evidence type="ECO:0000256" key="2">
    <source>
        <dbReference type="ARBA" id="ARBA00022729"/>
    </source>
</evidence>
<evidence type="ECO:0000313" key="6">
    <source>
        <dbReference type="Proteomes" id="UP000619238"/>
    </source>
</evidence>
<dbReference type="InterPro" id="IPR024930">
    <property type="entry name" value="Skp_dom_sf"/>
</dbReference>
<gene>
    <name evidence="5" type="ORF">H2O64_00425</name>
</gene>
<feature type="signal peptide" evidence="4">
    <location>
        <begin position="1"/>
        <end position="23"/>
    </location>
</feature>
<dbReference type="Gene3D" id="3.30.910.20">
    <property type="entry name" value="Skp domain"/>
    <property type="match status" value="1"/>
</dbReference>